<evidence type="ECO:0000256" key="6">
    <source>
        <dbReference type="ARBA" id="ARBA00023004"/>
    </source>
</evidence>
<dbReference type="Gramene" id="Dexi7B01G0010640.1">
    <property type="protein sequence ID" value="Dexi7B01G0010640.1:cds"/>
    <property type="gene ID" value="Dexi7B01G0010640"/>
</dbReference>
<gene>
    <name evidence="12" type="ORF">HU200_032249</name>
</gene>
<dbReference type="PANTHER" id="PTHR47990">
    <property type="entry name" value="2-OXOGLUTARATE (2OG) AND FE(II)-DEPENDENT OXYGENASE SUPERFAMILY PROTEIN-RELATED"/>
    <property type="match status" value="1"/>
</dbReference>
<keyword evidence="6 10" id="KW-0408">Iron</keyword>
<dbReference type="OrthoDB" id="288590at2759"/>
<dbReference type="PROSITE" id="PS51471">
    <property type="entry name" value="FE2OG_OXY"/>
    <property type="match status" value="1"/>
</dbReference>
<dbReference type="InterPro" id="IPR050231">
    <property type="entry name" value="Iron_ascorbate_oxido_reductase"/>
</dbReference>
<evidence type="ECO:0000256" key="2">
    <source>
        <dbReference type="ARBA" id="ARBA00008056"/>
    </source>
</evidence>
<keyword evidence="5 10" id="KW-0560">Oxidoreductase</keyword>
<evidence type="ECO:0000256" key="5">
    <source>
        <dbReference type="ARBA" id="ARBA00023002"/>
    </source>
</evidence>
<organism evidence="12 13">
    <name type="scientific">Digitaria exilis</name>
    <dbReference type="NCBI Taxonomy" id="1010633"/>
    <lineage>
        <taxon>Eukaryota</taxon>
        <taxon>Viridiplantae</taxon>
        <taxon>Streptophyta</taxon>
        <taxon>Embryophyta</taxon>
        <taxon>Tracheophyta</taxon>
        <taxon>Spermatophyta</taxon>
        <taxon>Magnoliopsida</taxon>
        <taxon>Liliopsida</taxon>
        <taxon>Poales</taxon>
        <taxon>Poaceae</taxon>
        <taxon>PACMAD clade</taxon>
        <taxon>Panicoideae</taxon>
        <taxon>Panicodae</taxon>
        <taxon>Paniceae</taxon>
        <taxon>Anthephorinae</taxon>
        <taxon>Digitaria</taxon>
    </lineage>
</organism>
<keyword evidence="13" id="KW-1185">Reference proteome</keyword>
<dbReference type="Proteomes" id="UP000636709">
    <property type="component" value="Unassembled WGS sequence"/>
</dbReference>
<comment type="cofactor">
    <cofactor evidence="1">
        <name>L-ascorbate</name>
        <dbReference type="ChEBI" id="CHEBI:38290"/>
    </cofactor>
</comment>
<comment type="caution">
    <text evidence="12">The sequence shown here is derived from an EMBL/GenBank/DDBJ whole genome shotgun (WGS) entry which is preliminary data.</text>
</comment>
<dbReference type="GO" id="GO:0051213">
    <property type="term" value="F:dioxygenase activity"/>
    <property type="evidence" value="ECO:0007669"/>
    <property type="project" value="UniProtKB-KW"/>
</dbReference>
<proteinExistence type="inferred from homology"/>
<evidence type="ECO:0000256" key="7">
    <source>
        <dbReference type="ARBA" id="ARBA00054658"/>
    </source>
</evidence>
<evidence type="ECO:0000256" key="9">
    <source>
        <dbReference type="ARBA" id="ARBA00076740"/>
    </source>
</evidence>
<evidence type="ECO:0000256" key="4">
    <source>
        <dbReference type="ARBA" id="ARBA00022964"/>
    </source>
</evidence>
<evidence type="ECO:0000256" key="10">
    <source>
        <dbReference type="RuleBase" id="RU003682"/>
    </source>
</evidence>
<protein>
    <recommendedName>
        <fullName evidence="8">2-oxoglutarate-dependent dioxygenase DAO</fullName>
    </recommendedName>
    <alternativeName>
        <fullName evidence="9">Protein DIOXYGENASE FOR AUXIN OXIDATION</fullName>
    </alternativeName>
</protein>
<comment type="function">
    <text evidence="7">2-oxoglutarate-dependent dioxygenase essential for auxin catabolism and maintenance of auxin homeostasis in reproductive organs. Catalyzes the irreversible oxidation of indole-3-acetic acid (IAA) to the biologically inactive 2-oxoindole-3-acetic acid (OxIAA).</text>
</comment>
<evidence type="ECO:0000259" key="11">
    <source>
        <dbReference type="PROSITE" id="PS51471"/>
    </source>
</evidence>
<keyword evidence="3 10" id="KW-0479">Metal-binding</keyword>
<feature type="domain" description="Fe2OG dioxygenase" evidence="11">
    <location>
        <begin position="149"/>
        <end position="254"/>
    </location>
</feature>
<evidence type="ECO:0000256" key="8">
    <source>
        <dbReference type="ARBA" id="ARBA00074102"/>
    </source>
</evidence>
<dbReference type="FunFam" id="2.60.120.330:FF:000017">
    <property type="entry name" value="2-oxoglutarate-dependent dioxygenase DAO"/>
    <property type="match status" value="1"/>
</dbReference>
<evidence type="ECO:0000256" key="1">
    <source>
        <dbReference type="ARBA" id="ARBA00001961"/>
    </source>
</evidence>
<dbReference type="InterPro" id="IPR027443">
    <property type="entry name" value="IPNS-like_sf"/>
</dbReference>
<dbReference type="Gene3D" id="2.60.120.330">
    <property type="entry name" value="B-lactam Antibiotic, Isopenicillin N Synthase, Chain"/>
    <property type="match status" value="1"/>
</dbReference>
<dbReference type="EMBL" id="JACEFO010001778">
    <property type="protein sequence ID" value="KAF8703444.1"/>
    <property type="molecule type" value="Genomic_DNA"/>
</dbReference>
<dbReference type="GO" id="GO:0046872">
    <property type="term" value="F:metal ion binding"/>
    <property type="evidence" value="ECO:0007669"/>
    <property type="project" value="UniProtKB-KW"/>
</dbReference>
<dbReference type="Pfam" id="PF03171">
    <property type="entry name" value="2OG-FeII_Oxy"/>
    <property type="match status" value="1"/>
</dbReference>
<accession>A0A835BNP0</accession>
<evidence type="ECO:0000256" key="3">
    <source>
        <dbReference type="ARBA" id="ARBA00022723"/>
    </source>
</evidence>
<evidence type="ECO:0000313" key="13">
    <source>
        <dbReference type="Proteomes" id="UP000636709"/>
    </source>
</evidence>
<keyword evidence="4" id="KW-0223">Dioxygenase</keyword>
<name>A0A835BNP0_9POAL</name>
<comment type="similarity">
    <text evidence="2 10">Belongs to the iron/ascorbate-dependent oxidoreductase family.</text>
</comment>
<dbReference type="InterPro" id="IPR044861">
    <property type="entry name" value="IPNS-like_FE2OG_OXY"/>
</dbReference>
<evidence type="ECO:0000313" key="12">
    <source>
        <dbReference type="EMBL" id="KAF8703444.1"/>
    </source>
</evidence>
<reference evidence="12" key="1">
    <citation type="submission" date="2020-07" db="EMBL/GenBank/DDBJ databases">
        <title>Genome sequence and genetic diversity analysis of an under-domesticated orphan crop, white fonio (Digitaria exilis).</title>
        <authorList>
            <person name="Bennetzen J.L."/>
            <person name="Chen S."/>
            <person name="Ma X."/>
            <person name="Wang X."/>
            <person name="Yssel A.E.J."/>
            <person name="Chaluvadi S.R."/>
            <person name="Johnson M."/>
            <person name="Gangashetty P."/>
            <person name="Hamidou F."/>
            <person name="Sanogo M.D."/>
            <person name="Zwaenepoel A."/>
            <person name="Wallace J."/>
            <person name="Van De Peer Y."/>
            <person name="Van Deynze A."/>
        </authorList>
    </citation>
    <scope>NUCLEOTIDE SEQUENCE</scope>
    <source>
        <tissue evidence="12">Leaves</tissue>
    </source>
</reference>
<dbReference type="AlphaFoldDB" id="A0A835BNP0"/>
<sequence length="302" mass="32762">MAVVEIPVVDLRLAGAASSPEESARLREACERLGCVRVTGHGVPPELLAEMKAAVRSLFDLPDDAKRRNADVIPGSGYVAPSAANPLYEAFGLLDAASPADVDAFCARLDAPPHLRETFKAYAEKMHEVIVDVAGKLASSMGLEGHSFKDWPCQFRINRYNYTQDTVGSSGVQIHTDSGFLTVLQEDECVGGLEVLDPATGEFVPVDPVAGSFLINIGDVGTAWSNGRLHNVKHRVQCVAPVQRISIAMFLLAPKDDRVSAPEAFVDAEHPRRYNEFSYDDYRRLRLSTGERAGEALARLAA</sequence>
<dbReference type="InterPro" id="IPR005123">
    <property type="entry name" value="Oxoglu/Fe-dep_dioxygenase_dom"/>
</dbReference>
<dbReference type="Pfam" id="PF14226">
    <property type="entry name" value="DIOX_N"/>
    <property type="match status" value="1"/>
</dbReference>
<dbReference type="SUPFAM" id="SSF51197">
    <property type="entry name" value="Clavaminate synthase-like"/>
    <property type="match status" value="1"/>
</dbReference>
<dbReference type="InterPro" id="IPR026992">
    <property type="entry name" value="DIOX_N"/>
</dbReference>